<name>A0A9X1MBY7_9MICC</name>
<dbReference type="GO" id="GO:0006780">
    <property type="term" value="P:uroporphyrinogen III biosynthetic process"/>
    <property type="evidence" value="ECO:0007669"/>
    <property type="project" value="UniProtKB-UniRule"/>
</dbReference>
<dbReference type="InterPro" id="IPR036108">
    <property type="entry name" value="4pyrrol_syn_uPrphyn_synt_sf"/>
</dbReference>
<proteinExistence type="inferred from homology"/>
<evidence type="ECO:0000313" key="13">
    <source>
        <dbReference type="Proteomes" id="UP001139158"/>
    </source>
</evidence>
<keyword evidence="13" id="KW-1185">Reference proteome</keyword>
<keyword evidence="5 9" id="KW-0627">Porphyrin biosynthesis</keyword>
<dbReference type="Proteomes" id="UP001139158">
    <property type="component" value="Unassembled WGS sequence"/>
</dbReference>
<dbReference type="SUPFAM" id="SSF69618">
    <property type="entry name" value="HemD-like"/>
    <property type="match status" value="1"/>
</dbReference>
<comment type="catalytic activity">
    <reaction evidence="8 9">
        <text>hydroxymethylbilane = uroporphyrinogen III + H2O</text>
        <dbReference type="Rhea" id="RHEA:18965"/>
        <dbReference type="ChEBI" id="CHEBI:15377"/>
        <dbReference type="ChEBI" id="CHEBI:57308"/>
        <dbReference type="ChEBI" id="CHEBI:57845"/>
        <dbReference type="EC" id="4.2.1.75"/>
    </reaction>
</comment>
<organism evidence="12 13">
    <name type="scientific">Arthrobacter caoxuetaonis</name>
    <dbReference type="NCBI Taxonomy" id="2886935"/>
    <lineage>
        <taxon>Bacteria</taxon>
        <taxon>Bacillati</taxon>
        <taxon>Actinomycetota</taxon>
        <taxon>Actinomycetes</taxon>
        <taxon>Micrococcales</taxon>
        <taxon>Micrococcaceae</taxon>
        <taxon>Arthrobacter</taxon>
    </lineage>
</organism>
<dbReference type="Pfam" id="PF02602">
    <property type="entry name" value="HEM4"/>
    <property type="match status" value="1"/>
</dbReference>
<reference evidence="12" key="1">
    <citation type="submission" date="2021-10" db="EMBL/GenBank/DDBJ databases">
        <title>Novel species in genus Arthrobacter.</title>
        <authorList>
            <person name="Liu Y."/>
        </authorList>
    </citation>
    <scope>NUCLEOTIDE SEQUENCE</scope>
    <source>
        <strain evidence="12">Zg-Y453</strain>
    </source>
</reference>
<dbReference type="GO" id="GO:0006782">
    <property type="term" value="P:protoporphyrinogen IX biosynthetic process"/>
    <property type="evidence" value="ECO:0007669"/>
    <property type="project" value="UniProtKB-UniRule"/>
</dbReference>
<evidence type="ECO:0000256" key="8">
    <source>
        <dbReference type="ARBA" id="ARBA00048617"/>
    </source>
</evidence>
<dbReference type="EC" id="4.2.1.75" evidence="3 9"/>
<comment type="caution">
    <text evidence="12">The sequence shown here is derived from an EMBL/GenBank/DDBJ whole genome shotgun (WGS) entry which is preliminary data.</text>
</comment>
<comment type="function">
    <text evidence="6 9">Catalyzes cyclization of the linear tetrapyrrole, hydroxymethylbilane, to the macrocyclic uroporphyrinogen III.</text>
</comment>
<comment type="similarity">
    <text evidence="2 9">Belongs to the uroporphyrinogen-III synthase family.</text>
</comment>
<dbReference type="InterPro" id="IPR003754">
    <property type="entry name" value="4pyrrol_synth_uPrphyn_synth"/>
</dbReference>
<dbReference type="AlphaFoldDB" id="A0A9X1MBY7"/>
<gene>
    <name evidence="12" type="ORF">LJ757_02705</name>
</gene>
<evidence type="ECO:0000256" key="4">
    <source>
        <dbReference type="ARBA" id="ARBA00023239"/>
    </source>
</evidence>
<protein>
    <recommendedName>
        <fullName evidence="7 9">Uroporphyrinogen-III synthase</fullName>
        <ecNumber evidence="3 9">4.2.1.75</ecNumber>
    </recommendedName>
</protein>
<dbReference type="RefSeq" id="WP_227894447.1">
    <property type="nucleotide sequence ID" value="NZ_CP099466.1"/>
</dbReference>
<evidence type="ECO:0000256" key="6">
    <source>
        <dbReference type="ARBA" id="ARBA00037589"/>
    </source>
</evidence>
<dbReference type="InterPro" id="IPR039793">
    <property type="entry name" value="UROS/Hem4"/>
</dbReference>
<evidence type="ECO:0000313" key="12">
    <source>
        <dbReference type="EMBL" id="MCC3296716.1"/>
    </source>
</evidence>
<dbReference type="GO" id="GO:0004852">
    <property type="term" value="F:uroporphyrinogen-III synthase activity"/>
    <property type="evidence" value="ECO:0007669"/>
    <property type="project" value="UniProtKB-UniRule"/>
</dbReference>
<evidence type="ECO:0000256" key="10">
    <source>
        <dbReference type="SAM" id="MobiDB-lite"/>
    </source>
</evidence>
<evidence type="ECO:0000256" key="9">
    <source>
        <dbReference type="RuleBase" id="RU366031"/>
    </source>
</evidence>
<feature type="region of interest" description="Disordered" evidence="10">
    <location>
        <begin position="1"/>
        <end position="21"/>
    </location>
</feature>
<dbReference type="CDD" id="cd06578">
    <property type="entry name" value="HemD"/>
    <property type="match status" value="1"/>
</dbReference>
<keyword evidence="4 9" id="KW-0456">Lyase</keyword>
<evidence type="ECO:0000256" key="1">
    <source>
        <dbReference type="ARBA" id="ARBA00004772"/>
    </source>
</evidence>
<feature type="domain" description="Tetrapyrrole biosynthesis uroporphyrinogen III synthase" evidence="11">
    <location>
        <begin position="40"/>
        <end position="283"/>
    </location>
</feature>
<evidence type="ECO:0000256" key="7">
    <source>
        <dbReference type="ARBA" id="ARBA00040167"/>
    </source>
</evidence>
<accession>A0A9X1MBY7</accession>
<evidence type="ECO:0000256" key="2">
    <source>
        <dbReference type="ARBA" id="ARBA00008133"/>
    </source>
</evidence>
<evidence type="ECO:0000259" key="11">
    <source>
        <dbReference type="Pfam" id="PF02602"/>
    </source>
</evidence>
<dbReference type="PANTHER" id="PTHR38042:SF1">
    <property type="entry name" value="UROPORPHYRINOGEN-III SYNTHASE, CHLOROPLASTIC"/>
    <property type="match status" value="1"/>
</dbReference>
<dbReference type="PANTHER" id="PTHR38042">
    <property type="entry name" value="UROPORPHYRINOGEN-III SYNTHASE, CHLOROPLASTIC"/>
    <property type="match status" value="1"/>
</dbReference>
<sequence>MNGEGSSAPRSGDRLSSGAGGALSGAEVVLLRTPGRAGPMAAELRARGARVQLLPLIDFQLPEDTAPVSSGLLDLGAGGFDWIIFTSATTVQALKHFASATGTPLSALVAGTRVAAVGAATGRALAAAGIDVSFMPGADQSARGLAASWPDAGSGRIFLPQADIADPFLRNALSSAGWKVTAVAAYETVDYPAAVPLVREEPAEEEVLTPADYRAFAAGSSQGNPIHAVVVTSPSTARRFVRDCLVPGTALLAAIGDPTTQALGRLGHPPAATAASPTPDGMADAVEAALAAHQNSRSTETEGRTHP</sequence>
<comment type="pathway">
    <text evidence="1 9">Porphyrin-containing compound metabolism; protoporphyrin-IX biosynthesis; coproporphyrinogen-III from 5-aminolevulinate: step 3/4.</text>
</comment>
<evidence type="ECO:0000256" key="3">
    <source>
        <dbReference type="ARBA" id="ARBA00013109"/>
    </source>
</evidence>
<dbReference type="EMBL" id="JAJFZV010000001">
    <property type="protein sequence ID" value="MCC3296716.1"/>
    <property type="molecule type" value="Genomic_DNA"/>
</dbReference>
<dbReference type="Gene3D" id="3.40.50.10090">
    <property type="match status" value="2"/>
</dbReference>
<evidence type="ECO:0000256" key="5">
    <source>
        <dbReference type="ARBA" id="ARBA00023244"/>
    </source>
</evidence>